<dbReference type="InterPro" id="IPR011251">
    <property type="entry name" value="Luciferase-like_dom"/>
</dbReference>
<evidence type="ECO:0000313" key="4">
    <source>
        <dbReference type="Proteomes" id="UP000183263"/>
    </source>
</evidence>
<comment type="similarity">
    <text evidence="1">To bacterial alkanal monooxygenase alpha and beta chains.</text>
</comment>
<name>A0A1G8L1A8_9NOCA</name>
<gene>
    <name evidence="3" type="ORF">SAMN05444695_10829</name>
</gene>
<dbReference type="InterPro" id="IPR036661">
    <property type="entry name" value="Luciferase-like_sf"/>
</dbReference>
<dbReference type="GO" id="GO:0005829">
    <property type="term" value="C:cytosol"/>
    <property type="evidence" value="ECO:0007669"/>
    <property type="project" value="TreeGrafter"/>
</dbReference>
<dbReference type="InterPro" id="IPR050766">
    <property type="entry name" value="Bact_Lucif_Oxidored"/>
</dbReference>
<evidence type="ECO:0000256" key="1">
    <source>
        <dbReference type="ARBA" id="ARBA00007789"/>
    </source>
</evidence>
<dbReference type="Gene3D" id="3.20.20.30">
    <property type="entry name" value="Luciferase-like domain"/>
    <property type="match status" value="1"/>
</dbReference>
<reference evidence="3 4" key="1">
    <citation type="submission" date="2016-10" db="EMBL/GenBank/DDBJ databases">
        <authorList>
            <person name="de Groot N.N."/>
        </authorList>
    </citation>
    <scope>NUCLEOTIDE SEQUENCE [LARGE SCALE GENOMIC DNA]</scope>
    <source>
        <strain evidence="3 4">DSM 44892</strain>
    </source>
</reference>
<dbReference type="NCBIfam" id="TIGR03558">
    <property type="entry name" value="oxido_grp_1"/>
    <property type="match status" value="1"/>
</dbReference>
<dbReference type="SUPFAM" id="SSF51679">
    <property type="entry name" value="Bacterial luciferase-like"/>
    <property type="match status" value="1"/>
</dbReference>
<dbReference type="RefSeq" id="WP_072738500.1">
    <property type="nucleotide sequence ID" value="NZ_CP048813.1"/>
</dbReference>
<accession>A0A1G8L1A8</accession>
<dbReference type="CDD" id="cd00347">
    <property type="entry name" value="Flavin_utilizing_monoxygenases"/>
    <property type="match status" value="1"/>
</dbReference>
<dbReference type="OrthoDB" id="9780518at2"/>
<evidence type="ECO:0000259" key="2">
    <source>
        <dbReference type="Pfam" id="PF00296"/>
    </source>
</evidence>
<dbReference type="FunFam" id="3.20.20.30:FF:000002">
    <property type="entry name" value="LLM class flavin-dependent oxidoreductase"/>
    <property type="match status" value="1"/>
</dbReference>
<feature type="domain" description="Luciferase-like" evidence="2">
    <location>
        <begin position="7"/>
        <end position="294"/>
    </location>
</feature>
<dbReference type="EMBL" id="FNDN01000008">
    <property type="protein sequence ID" value="SDI49413.1"/>
    <property type="molecule type" value="Genomic_DNA"/>
</dbReference>
<dbReference type="PANTHER" id="PTHR30137">
    <property type="entry name" value="LUCIFERASE-LIKE MONOOXYGENASE"/>
    <property type="match status" value="1"/>
</dbReference>
<keyword evidence="4" id="KW-1185">Reference proteome</keyword>
<dbReference type="Proteomes" id="UP000183263">
    <property type="component" value="Unassembled WGS sequence"/>
</dbReference>
<proteinExistence type="predicted"/>
<sequence>MTVPLSILDLVFIRDGGTARESFEASVQLARLAEARGYRRVWYAEHHNMASIASSATSVLIAHVAAHTETIRLGAGGVMLPNHSPLTIAEQFGTLETLHPGRIDLGLGRAPGSDQKTMYALRREPASADRFPQDVLELQAYLAGNSRIPGVDAIPGKGTNVPLYILGSSMFGAQLAAKFGLPYAMASHFAPDLLTEAVRVYREQFTPSEQLDAPYVIAGVNAIAADSAADAHRQHEDAARRRVAAMVGRGRTFTSEEVDLIMTSPAAQQILGMLRYTAIGTPAEVKDYLDSFAEHAQADELIVVSHSHELEDRLRTFDLIADVTQPAMS</sequence>
<organism evidence="3 4">
    <name type="scientific">Rhodococcus triatomae</name>
    <dbReference type="NCBI Taxonomy" id="300028"/>
    <lineage>
        <taxon>Bacteria</taxon>
        <taxon>Bacillati</taxon>
        <taxon>Actinomycetota</taxon>
        <taxon>Actinomycetes</taxon>
        <taxon>Mycobacteriales</taxon>
        <taxon>Nocardiaceae</taxon>
        <taxon>Rhodococcus</taxon>
    </lineage>
</organism>
<dbReference type="AlphaFoldDB" id="A0A1G8L1A8"/>
<dbReference type="InterPro" id="IPR019949">
    <property type="entry name" value="CmoO-like"/>
</dbReference>
<protein>
    <submittedName>
        <fullName evidence="3">Luciferase family oxidoreductase, group 1</fullName>
    </submittedName>
</protein>
<dbReference type="GO" id="GO:0016705">
    <property type="term" value="F:oxidoreductase activity, acting on paired donors, with incorporation or reduction of molecular oxygen"/>
    <property type="evidence" value="ECO:0007669"/>
    <property type="project" value="InterPro"/>
</dbReference>
<dbReference type="PANTHER" id="PTHR30137:SF6">
    <property type="entry name" value="LUCIFERASE-LIKE MONOOXYGENASE"/>
    <property type="match status" value="1"/>
</dbReference>
<dbReference type="Pfam" id="PF00296">
    <property type="entry name" value="Bac_luciferase"/>
    <property type="match status" value="1"/>
</dbReference>
<evidence type="ECO:0000313" key="3">
    <source>
        <dbReference type="EMBL" id="SDI49413.1"/>
    </source>
</evidence>